<dbReference type="InterPro" id="IPR011990">
    <property type="entry name" value="TPR-like_helical_dom_sf"/>
</dbReference>
<evidence type="ECO:0000256" key="1">
    <source>
        <dbReference type="SAM" id="MobiDB-lite"/>
    </source>
</evidence>
<dbReference type="SUPFAM" id="SSF48452">
    <property type="entry name" value="TPR-like"/>
    <property type="match status" value="1"/>
</dbReference>
<protein>
    <submittedName>
        <fullName evidence="2">Uncharacterized protein</fullName>
    </submittedName>
</protein>
<proteinExistence type="predicted"/>
<keyword evidence="3" id="KW-1185">Reference proteome</keyword>
<dbReference type="EMBL" id="LGRX02000463">
    <property type="protein sequence ID" value="KAK3288486.1"/>
    <property type="molecule type" value="Genomic_DNA"/>
</dbReference>
<feature type="region of interest" description="Disordered" evidence="1">
    <location>
        <begin position="1"/>
        <end position="25"/>
    </location>
</feature>
<comment type="caution">
    <text evidence="2">The sequence shown here is derived from an EMBL/GenBank/DDBJ whole genome shotgun (WGS) entry which is preliminary data.</text>
</comment>
<accession>A0AAE0H3U0</accession>
<dbReference type="Pfam" id="PF13181">
    <property type="entry name" value="TPR_8"/>
    <property type="match status" value="1"/>
</dbReference>
<dbReference type="AlphaFoldDB" id="A0AAE0H3U0"/>
<dbReference type="Proteomes" id="UP001190700">
    <property type="component" value="Unassembled WGS sequence"/>
</dbReference>
<organism evidence="2 3">
    <name type="scientific">Cymbomonas tetramitiformis</name>
    <dbReference type="NCBI Taxonomy" id="36881"/>
    <lineage>
        <taxon>Eukaryota</taxon>
        <taxon>Viridiplantae</taxon>
        <taxon>Chlorophyta</taxon>
        <taxon>Pyramimonadophyceae</taxon>
        <taxon>Pyramimonadales</taxon>
        <taxon>Pyramimonadaceae</taxon>
        <taxon>Cymbomonas</taxon>
    </lineage>
</organism>
<sequence>MGKNSKRRPVSAQGSKGSPAEAAPEGGDLQTAFAVALQALQTGQLAPAAAQFGMCFVCAEMALSKQEPEMQLNLKQYMWQCGLYRSACMSQLPRPQEQAEALKCLVKCIELAEELEDNEKLFESLSLKASLHVRLGHHQEGLADASRLEALVQENPSPEYEQAALLHKGKALVGLEHNDLAVEALRSCAALAAKREDARRETEAHMGLAKVLTIMGDSQQAKESVDRAIQLAELEGPERVTFVEQALLTA</sequence>
<name>A0AAE0H3U0_9CHLO</name>
<dbReference type="Gene3D" id="1.25.40.10">
    <property type="entry name" value="Tetratricopeptide repeat domain"/>
    <property type="match status" value="1"/>
</dbReference>
<reference evidence="2 3" key="1">
    <citation type="journal article" date="2015" name="Genome Biol. Evol.">
        <title>Comparative Genomics of a Bacterivorous Green Alga Reveals Evolutionary Causalities and Consequences of Phago-Mixotrophic Mode of Nutrition.</title>
        <authorList>
            <person name="Burns J.A."/>
            <person name="Paasch A."/>
            <person name="Narechania A."/>
            <person name="Kim E."/>
        </authorList>
    </citation>
    <scope>NUCLEOTIDE SEQUENCE [LARGE SCALE GENOMIC DNA]</scope>
    <source>
        <strain evidence="2 3">PLY_AMNH</strain>
    </source>
</reference>
<gene>
    <name evidence="2" type="ORF">CYMTET_4038</name>
</gene>
<evidence type="ECO:0000313" key="2">
    <source>
        <dbReference type="EMBL" id="KAK3288486.1"/>
    </source>
</evidence>
<evidence type="ECO:0000313" key="3">
    <source>
        <dbReference type="Proteomes" id="UP001190700"/>
    </source>
</evidence>
<dbReference type="InterPro" id="IPR019734">
    <property type="entry name" value="TPR_rpt"/>
</dbReference>